<feature type="transmembrane region" description="Helical" evidence="1">
    <location>
        <begin position="139"/>
        <end position="162"/>
    </location>
</feature>
<accession>A0ABQ2PMZ8</accession>
<dbReference type="SUPFAM" id="SSF81324">
    <property type="entry name" value="Voltage-gated potassium channels"/>
    <property type="match status" value="1"/>
</dbReference>
<protein>
    <recommendedName>
        <fullName evidence="2">Potassium channel domain-containing protein</fullName>
    </recommendedName>
</protein>
<organism evidence="3 4">
    <name type="scientific">Silvimonas amylolytica</name>
    <dbReference type="NCBI Taxonomy" id="449663"/>
    <lineage>
        <taxon>Bacteria</taxon>
        <taxon>Pseudomonadati</taxon>
        <taxon>Pseudomonadota</taxon>
        <taxon>Betaproteobacteria</taxon>
        <taxon>Neisseriales</taxon>
        <taxon>Chitinibacteraceae</taxon>
        <taxon>Silvimonas</taxon>
    </lineage>
</organism>
<comment type="caution">
    <text evidence="3">The sequence shown here is derived from an EMBL/GenBank/DDBJ whole genome shotgun (WGS) entry which is preliminary data.</text>
</comment>
<feature type="transmembrane region" description="Helical" evidence="1">
    <location>
        <begin position="12"/>
        <end position="31"/>
    </location>
</feature>
<keyword evidence="4" id="KW-1185">Reference proteome</keyword>
<feature type="domain" description="Potassium channel" evidence="2">
    <location>
        <begin position="87"/>
        <end position="159"/>
    </location>
</feature>
<proteinExistence type="predicted"/>
<feature type="transmembrane region" description="Helical" evidence="1">
    <location>
        <begin position="80"/>
        <end position="98"/>
    </location>
</feature>
<dbReference type="Proteomes" id="UP000621859">
    <property type="component" value="Unassembled WGS sequence"/>
</dbReference>
<dbReference type="RefSeq" id="WP_188694989.1">
    <property type="nucleotide sequence ID" value="NZ_BMLY01000004.1"/>
</dbReference>
<evidence type="ECO:0000259" key="2">
    <source>
        <dbReference type="Pfam" id="PF07885"/>
    </source>
</evidence>
<name>A0ABQ2PMZ8_9NEIS</name>
<keyword evidence="1" id="KW-0472">Membrane</keyword>
<keyword evidence="1" id="KW-0812">Transmembrane</keyword>
<feature type="transmembrane region" description="Helical" evidence="1">
    <location>
        <begin position="38"/>
        <end position="60"/>
    </location>
</feature>
<feature type="transmembrane region" description="Helical" evidence="1">
    <location>
        <begin position="110"/>
        <end position="127"/>
    </location>
</feature>
<evidence type="ECO:0000313" key="4">
    <source>
        <dbReference type="Proteomes" id="UP000621859"/>
    </source>
</evidence>
<dbReference type="Gene3D" id="1.10.287.70">
    <property type="match status" value="1"/>
</dbReference>
<gene>
    <name evidence="3" type="ORF">GCM10010971_28160</name>
</gene>
<dbReference type="Pfam" id="PF07885">
    <property type="entry name" value="Ion_trans_2"/>
    <property type="match status" value="1"/>
</dbReference>
<dbReference type="EMBL" id="BMLY01000004">
    <property type="protein sequence ID" value="GGP26997.1"/>
    <property type="molecule type" value="Genomic_DNA"/>
</dbReference>
<evidence type="ECO:0000313" key="3">
    <source>
        <dbReference type="EMBL" id="GGP26997.1"/>
    </source>
</evidence>
<keyword evidence="1" id="KW-1133">Transmembrane helix</keyword>
<sequence length="169" mass="18967">MNARASWVPAFFEAWGIALLSYLAVVLVTLLAPDRQDYPVIGVVVMLAALFATGFSYFLVLRGARRFLHRLNAHLSYTSVWLSWIITTLLVQQPLWLICRRFHVIKSHDALDNAYFTMVTFLTIGYGDFVPVDAAGRMFAMVVGLLGSAHNVCFVAYLLLLVQPGIRKD</sequence>
<reference evidence="4" key="1">
    <citation type="journal article" date="2019" name="Int. J. Syst. Evol. Microbiol.">
        <title>The Global Catalogue of Microorganisms (GCM) 10K type strain sequencing project: providing services to taxonomists for standard genome sequencing and annotation.</title>
        <authorList>
            <consortium name="The Broad Institute Genomics Platform"/>
            <consortium name="The Broad Institute Genome Sequencing Center for Infectious Disease"/>
            <person name="Wu L."/>
            <person name="Ma J."/>
        </authorList>
    </citation>
    <scope>NUCLEOTIDE SEQUENCE [LARGE SCALE GENOMIC DNA]</scope>
    <source>
        <strain evidence="4">CGMCC 1.8860</strain>
    </source>
</reference>
<evidence type="ECO:0000256" key="1">
    <source>
        <dbReference type="SAM" id="Phobius"/>
    </source>
</evidence>
<dbReference type="InterPro" id="IPR013099">
    <property type="entry name" value="K_chnl_dom"/>
</dbReference>